<evidence type="ECO:0000256" key="3">
    <source>
        <dbReference type="ARBA" id="ARBA00022723"/>
    </source>
</evidence>
<keyword evidence="4" id="KW-0560">Oxidoreductase</keyword>
<name>A0A8C6YLY7_NOTPE</name>
<evidence type="ECO:0000256" key="1">
    <source>
        <dbReference type="ARBA" id="ARBA00010617"/>
    </source>
</evidence>
<keyword evidence="8" id="KW-1185">Reference proteome</keyword>
<dbReference type="GO" id="GO:0020037">
    <property type="term" value="F:heme binding"/>
    <property type="evidence" value="ECO:0007669"/>
    <property type="project" value="InterPro"/>
</dbReference>
<accession>A0A8C6YLY7</accession>
<sequence>MALGRSGNVPGVPATPMNKALMQMEHLNTVVRETLHLFLTVGQIERICKKTMEINGVTVPEDMVVMILAYGMHHGPAYWLQPEEFTPERNGSEGRECMIITFKLGIYHCLTSSPSITMRGIPLLLDTQGFLQSKKPIIPKMVPQRLCWSGEVKVQEQFRDC</sequence>
<reference evidence="7" key="2">
    <citation type="submission" date="2025-09" db="UniProtKB">
        <authorList>
            <consortium name="Ensembl"/>
        </authorList>
    </citation>
    <scope>IDENTIFICATION</scope>
</reference>
<dbReference type="Pfam" id="PF00067">
    <property type="entry name" value="p450"/>
    <property type="match status" value="1"/>
</dbReference>
<keyword evidence="2" id="KW-0349">Heme</keyword>
<organism evidence="7 8">
    <name type="scientific">Nothoprocta perdicaria</name>
    <name type="common">Chilean tinamou</name>
    <name type="synonym">Crypturus perdicarius</name>
    <dbReference type="NCBI Taxonomy" id="30464"/>
    <lineage>
        <taxon>Eukaryota</taxon>
        <taxon>Metazoa</taxon>
        <taxon>Chordata</taxon>
        <taxon>Craniata</taxon>
        <taxon>Vertebrata</taxon>
        <taxon>Euteleostomi</taxon>
        <taxon>Archelosauria</taxon>
        <taxon>Archosauria</taxon>
        <taxon>Dinosauria</taxon>
        <taxon>Saurischia</taxon>
        <taxon>Theropoda</taxon>
        <taxon>Coelurosauria</taxon>
        <taxon>Aves</taxon>
        <taxon>Palaeognathae</taxon>
        <taxon>Tinamiformes</taxon>
        <taxon>Tinamidae</taxon>
        <taxon>Nothoprocta</taxon>
    </lineage>
</organism>
<proteinExistence type="inferred from homology"/>
<dbReference type="SUPFAM" id="SSF48264">
    <property type="entry name" value="Cytochrome P450"/>
    <property type="match status" value="1"/>
</dbReference>
<evidence type="ECO:0000313" key="7">
    <source>
        <dbReference type="Ensembl" id="ENSNPEP00000000546.1"/>
    </source>
</evidence>
<dbReference type="GO" id="GO:0008395">
    <property type="term" value="F:steroid hydroxylase activity"/>
    <property type="evidence" value="ECO:0007669"/>
    <property type="project" value="TreeGrafter"/>
</dbReference>
<dbReference type="GO" id="GO:0005506">
    <property type="term" value="F:iron ion binding"/>
    <property type="evidence" value="ECO:0007669"/>
    <property type="project" value="InterPro"/>
</dbReference>
<reference evidence="7" key="1">
    <citation type="submission" date="2025-08" db="UniProtKB">
        <authorList>
            <consortium name="Ensembl"/>
        </authorList>
    </citation>
    <scope>IDENTIFICATION</scope>
</reference>
<dbReference type="PANTHER" id="PTHR24302:SF15">
    <property type="entry name" value="FATTY-ACID PEROXYGENASE"/>
    <property type="match status" value="1"/>
</dbReference>
<evidence type="ECO:0000256" key="6">
    <source>
        <dbReference type="ARBA" id="ARBA00023033"/>
    </source>
</evidence>
<dbReference type="GO" id="GO:0016705">
    <property type="term" value="F:oxidoreductase activity, acting on paired donors, with incorporation or reduction of molecular oxygen"/>
    <property type="evidence" value="ECO:0007669"/>
    <property type="project" value="InterPro"/>
</dbReference>
<dbReference type="InterPro" id="IPR001128">
    <property type="entry name" value="Cyt_P450"/>
</dbReference>
<dbReference type="InterPro" id="IPR050705">
    <property type="entry name" value="Cytochrome_P450_3A"/>
</dbReference>
<keyword evidence="3" id="KW-0479">Metal-binding</keyword>
<keyword evidence="5" id="KW-0408">Iron</keyword>
<dbReference type="Ensembl" id="ENSNPET00000000557.1">
    <property type="protein sequence ID" value="ENSNPEP00000000546.1"/>
    <property type="gene ID" value="ENSNPEG00000000473.1"/>
</dbReference>
<protein>
    <submittedName>
        <fullName evidence="7">Uncharacterized protein</fullName>
    </submittedName>
</protein>
<dbReference type="PANTHER" id="PTHR24302">
    <property type="entry name" value="CYTOCHROME P450 FAMILY 3"/>
    <property type="match status" value="1"/>
</dbReference>
<comment type="similarity">
    <text evidence="1">Belongs to the cytochrome P450 family.</text>
</comment>
<evidence type="ECO:0000256" key="5">
    <source>
        <dbReference type="ARBA" id="ARBA00023004"/>
    </source>
</evidence>
<evidence type="ECO:0000256" key="2">
    <source>
        <dbReference type="ARBA" id="ARBA00022617"/>
    </source>
</evidence>
<dbReference type="Gene3D" id="1.10.630.10">
    <property type="entry name" value="Cytochrome P450"/>
    <property type="match status" value="1"/>
</dbReference>
<evidence type="ECO:0000313" key="8">
    <source>
        <dbReference type="Proteomes" id="UP000694420"/>
    </source>
</evidence>
<dbReference type="Proteomes" id="UP000694420">
    <property type="component" value="Unplaced"/>
</dbReference>
<dbReference type="AlphaFoldDB" id="A0A8C6YLY7"/>
<evidence type="ECO:0000256" key="4">
    <source>
        <dbReference type="ARBA" id="ARBA00023002"/>
    </source>
</evidence>
<keyword evidence="6" id="KW-0503">Monooxygenase</keyword>
<dbReference type="InterPro" id="IPR036396">
    <property type="entry name" value="Cyt_P450_sf"/>
</dbReference>